<accession>T0QV88</accession>
<feature type="transmembrane region" description="Helical" evidence="5">
    <location>
        <begin position="41"/>
        <end position="63"/>
    </location>
</feature>
<feature type="transmembrane region" description="Helical" evidence="5">
    <location>
        <begin position="15"/>
        <end position="35"/>
    </location>
</feature>
<feature type="transmembrane region" description="Helical" evidence="5">
    <location>
        <begin position="387"/>
        <end position="409"/>
    </location>
</feature>
<feature type="transmembrane region" description="Helical" evidence="5">
    <location>
        <begin position="127"/>
        <end position="146"/>
    </location>
</feature>
<feature type="domain" description="Amino acid transporter transmembrane" evidence="6">
    <location>
        <begin position="18"/>
        <end position="439"/>
    </location>
</feature>
<feature type="transmembrane region" description="Helical" evidence="5">
    <location>
        <begin position="153"/>
        <end position="173"/>
    </location>
</feature>
<dbReference type="Pfam" id="PF01490">
    <property type="entry name" value="Aa_trans"/>
    <property type="match status" value="1"/>
</dbReference>
<comment type="subcellular location">
    <subcellularLocation>
        <location evidence="1">Membrane</location>
        <topology evidence="1">Multi-pass membrane protein</topology>
    </subcellularLocation>
</comment>
<dbReference type="GO" id="GO:0015179">
    <property type="term" value="F:L-amino acid transmembrane transporter activity"/>
    <property type="evidence" value="ECO:0007669"/>
    <property type="project" value="TreeGrafter"/>
</dbReference>
<dbReference type="OMA" id="INIYATW"/>
<dbReference type="VEuPathDB" id="FungiDB:SDRG_04942"/>
<evidence type="ECO:0000256" key="2">
    <source>
        <dbReference type="ARBA" id="ARBA00022692"/>
    </source>
</evidence>
<dbReference type="PANTHER" id="PTHR22950:SF349">
    <property type="entry name" value="AMINO ACID TRANSPORTER TRANSMEMBRANE DOMAIN-CONTAINING PROTEIN"/>
    <property type="match status" value="1"/>
</dbReference>
<evidence type="ECO:0000259" key="6">
    <source>
        <dbReference type="Pfam" id="PF01490"/>
    </source>
</evidence>
<evidence type="ECO:0000256" key="5">
    <source>
        <dbReference type="SAM" id="Phobius"/>
    </source>
</evidence>
<feature type="transmembrane region" description="Helical" evidence="5">
    <location>
        <begin position="363"/>
        <end position="381"/>
    </location>
</feature>
<dbReference type="eggNOG" id="ENOG502R04S">
    <property type="taxonomic scope" value="Eukaryota"/>
</dbReference>
<dbReference type="GeneID" id="19945669"/>
<keyword evidence="4 5" id="KW-0472">Membrane</keyword>
<feature type="transmembrane region" description="Helical" evidence="5">
    <location>
        <begin position="276"/>
        <end position="301"/>
    </location>
</feature>
<keyword evidence="3 5" id="KW-1133">Transmembrane helix</keyword>
<dbReference type="OrthoDB" id="72036at2759"/>
<dbReference type="PANTHER" id="PTHR22950">
    <property type="entry name" value="AMINO ACID TRANSPORTER"/>
    <property type="match status" value="1"/>
</dbReference>
<reference evidence="7 8" key="1">
    <citation type="submission" date="2012-04" db="EMBL/GenBank/DDBJ databases">
        <title>The Genome Sequence of Saprolegnia declina VS20.</title>
        <authorList>
            <consortium name="The Broad Institute Genome Sequencing Platform"/>
            <person name="Russ C."/>
            <person name="Nusbaum C."/>
            <person name="Tyler B."/>
            <person name="van West P."/>
            <person name="Dieguez-Uribeondo J."/>
            <person name="de Bruijn I."/>
            <person name="Tripathy S."/>
            <person name="Jiang R."/>
            <person name="Young S.K."/>
            <person name="Zeng Q."/>
            <person name="Gargeya S."/>
            <person name="Fitzgerald M."/>
            <person name="Haas B."/>
            <person name="Abouelleil A."/>
            <person name="Alvarado L."/>
            <person name="Arachchi H.M."/>
            <person name="Berlin A."/>
            <person name="Chapman S.B."/>
            <person name="Goldberg J."/>
            <person name="Griggs A."/>
            <person name="Gujja S."/>
            <person name="Hansen M."/>
            <person name="Howarth C."/>
            <person name="Imamovic A."/>
            <person name="Larimer J."/>
            <person name="McCowen C."/>
            <person name="Montmayeur A."/>
            <person name="Murphy C."/>
            <person name="Neiman D."/>
            <person name="Pearson M."/>
            <person name="Priest M."/>
            <person name="Roberts A."/>
            <person name="Saif S."/>
            <person name="Shea T."/>
            <person name="Sisk P."/>
            <person name="Sykes S."/>
            <person name="Wortman J."/>
            <person name="Nusbaum C."/>
            <person name="Birren B."/>
        </authorList>
    </citation>
    <scope>NUCLEOTIDE SEQUENCE [LARGE SCALE GENOMIC DNA]</scope>
    <source>
        <strain evidence="7 8">VS20</strain>
    </source>
</reference>
<dbReference type="AlphaFoldDB" id="T0QV88"/>
<dbReference type="InParanoid" id="T0QV88"/>
<evidence type="ECO:0000256" key="3">
    <source>
        <dbReference type="ARBA" id="ARBA00022989"/>
    </source>
</evidence>
<dbReference type="EMBL" id="JH767143">
    <property type="protein sequence ID" value="EQC37925.1"/>
    <property type="molecule type" value="Genomic_DNA"/>
</dbReference>
<sequence>MTANTKKPFLTVEDIKMCFSLFCCVYGIGTLGMPGNYARAGYGWATVALVAMAAINIYATWCISHVMMVAPRSIRTFGDVGEWSMGCFGRWITNIAQMLVCIMVPIMFLVLGGIIFTIMFPSSFKDSTWIIIMGVTLLPVCLIPTLKEGAGAAAAGALGTIIADGIALGLLVHNLNDANEGLSPPKPNLSFEQVTTVFGNLALAYGAGIVVPTLQREHSDETRMPRIIVVTLTIVSAFFLIVSITGVSVAGCQIPGNLLFAISGTKLGFEADRGGVILAMMAMQLHITIAFAVVIFPAFFIAERIILGLHKVTIERTEPTNYNDIETPNLELPEKTSQLDPIEYPSHDAASDYAAPGAYVKAAILRIVIIAITVVIAIAWKDNFGDLLDFVGASSTSLSCMILPICFYLKTFWKTIKPLEKAGAVFAVLVCLALAIYVSINTGKVLFKTVEPSSAKFPFCAAEYQTWVYTNRTHYKN</sequence>
<dbReference type="STRING" id="1156394.T0QV88"/>
<feature type="transmembrane region" description="Helical" evidence="5">
    <location>
        <begin position="421"/>
        <end position="440"/>
    </location>
</feature>
<dbReference type="RefSeq" id="XP_008608858.1">
    <property type="nucleotide sequence ID" value="XM_008610636.1"/>
</dbReference>
<dbReference type="GO" id="GO:0005774">
    <property type="term" value="C:vacuolar membrane"/>
    <property type="evidence" value="ECO:0007669"/>
    <property type="project" value="TreeGrafter"/>
</dbReference>
<evidence type="ECO:0000256" key="1">
    <source>
        <dbReference type="ARBA" id="ARBA00004141"/>
    </source>
</evidence>
<evidence type="ECO:0000313" key="8">
    <source>
        <dbReference type="Proteomes" id="UP000030762"/>
    </source>
</evidence>
<keyword evidence="8" id="KW-1185">Reference proteome</keyword>
<protein>
    <recommendedName>
        <fullName evidence="6">Amino acid transporter transmembrane domain-containing protein</fullName>
    </recommendedName>
</protein>
<evidence type="ECO:0000313" key="7">
    <source>
        <dbReference type="EMBL" id="EQC37925.1"/>
    </source>
</evidence>
<keyword evidence="2 5" id="KW-0812">Transmembrane</keyword>
<organism evidence="7 8">
    <name type="scientific">Saprolegnia diclina (strain VS20)</name>
    <dbReference type="NCBI Taxonomy" id="1156394"/>
    <lineage>
        <taxon>Eukaryota</taxon>
        <taxon>Sar</taxon>
        <taxon>Stramenopiles</taxon>
        <taxon>Oomycota</taxon>
        <taxon>Saprolegniomycetes</taxon>
        <taxon>Saprolegniales</taxon>
        <taxon>Saprolegniaceae</taxon>
        <taxon>Saprolegnia</taxon>
    </lineage>
</organism>
<feature type="transmembrane region" description="Helical" evidence="5">
    <location>
        <begin position="98"/>
        <end position="121"/>
    </location>
</feature>
<dbReference type="Proteomes" id="UP000030762">
    <property type="component" value="Unassembled WGS sequence"/>
</dbReference>
<feature type="transmembrane region" description="Helical" evidence="5">
    <location>
        <begin position="193"/>
        <end position="215"/>
    </location>
</feature>
<proteinExistence type="predicted"/>
<feature type="transmembrane region" description="Helical" evidence="5">
    <location>
        <begin position="227"/>
        <end position="256"/>
    </location>
</feature>
<evidence type="ECO:0000256" key="4">
    <source>
        <dbReference type="ARBA" id="ARBA00023136"/>
    </source>
</evidence>
<dbReference type="InterPro" id="IPR013057">
    <property type="entry name" value="AA_transpt_TM"/>
</dbReference>
<name>T0QV88_SAPDV</name>
<gene>
    <name evidence="7" type="ORF">SDRG_04942</name>
</gene>